<feature type="compositionally biased region" description="Polar residues" evidence="1">
    <location>
        <begin position="265"/>
        <end position="288"/>
    </location>
</feature>
<evidence type="ECO:0000256" key="1">
    <source>
        <dbReference type="SAM" id="MobiDB-lite"/>
    </source>
</evidence>
<organism evidence="3 4">
    <name type="scientific">Mesocestoides corti</name>
    <name type="common">Flatworm</name>
    <dbReference type="NCBI Taxonomy" id="53468"/>
    <lineage>
        <taxon>Eukaryota</taxon>
        <taxon>Metazoa</taxon>
        <taxon>Spiralia</taxon>
        <taxon>Lophotrochozoa</taxon>
        <taxon>Platyhelminthes</taxon>
        <taxon>Cestoda</taxon>
        <taxon>Eucestoda</taxon>
        <taxon>Cyclophyllidea</taxon>
        <taxon>Mesocestoididae</taxon>
        <taxon>Mesocestoides</taxon>
    </lineage>
</organism>
<feature type="compositionally biased region" description="Low complexity" evidence="1">
    <location>
        <begin position="215"/>
        <end position="227"/>
    </location>
</feature>
<evidence type="ECO:0000313" key="4">
    <source>
        <dbReference type="Proteomes" id="UP000267029"/>
    </source>
</evidence>
<dbReference type="SUPFAM" id="SSF54236">
    <property type="entry name" value="Ubiquitin-like"/>
    <property type="match status" value="3"/>
</dbReference>
<dbReference type="GO" id="GO:0043130">
    <property type="term" value="F:ubiquitin binding"/>
    <property type="evidence" value="ECO:0007669"/>
    <property type="project" value="TreeGrafter"/>
</dbReference>
<dbReference type="InterPro" id="IPR029071">
    <property type="entry name" value="Ubiquitin-like_domsf"/>
</dbReference>
<dbReference type="PANTHER" id="PTHR10621">
    <property type="entry name" value="UV EXCISION REPAIR PROTEIN RAD23"/>
    <property type="match status" value="1"/>
</dbReference>
<dbReference type="EMBL" id="UXSR01005363">
    <property type="protein sequence ID" value="VDD81421.1"/>
    <property type="molecule type" value="Genomic_DNA"/>
</dbReference>
<dbReference type="Pfam" id="PF00240">
    <property type="entry name" value="ubiquitin"/>
    <property type="match status" value="2"/>
</dbReference>
<gene>
    <name evidence="3" type="ORF">MCOS_LOCUS7424</name>
</gene>
<accession>A0A0R3UIY1</accession>
<feature type="domain" description="Ubiquitin-like" evidence="2">
    <location>
        <begin position="79"/>
        <end position="148"/>
    </location>
</feature>
<feature type="compositionally biased region" description="Low complexity" evidence="1">
    <location>
        <begin position="186"/>
        <end position="195"/>
    </location>
</feature>
<dbReference type="PANTHER" id="PTHR10621:SF0">
    <property type="entry name" value="UV EXCISION REPAIR PROTEIN RAD23"/>
    <property type="match status" value="1"/>
</dbReference>
<dbReference type="SMART" id="SM00213">
    <property type="entry name" value="UBQ"/>
    <property type="match status" value="3"/>
</dbReference>
<dbReference type="GO" id="GO:0043161">
    <property type="term" value="P:proteasome-mediated ubiquitin-dependent protein catabolic process"/>
    <property type="evidence" value="ECO:0007669"/>
    <property type="project" value="TreeGrafter"/>
</dbReference>
<dbReference type="OrthoDB" id="267397at2759"/>
<dbReference type="WBParaSite" id="MCU_003840-RA">
    <property type="protein sequence ID" value="MCU_003840-RA"/>
    <property type="gene ID" value="MCU_003840"/>
</dbReference>
<proteinExistence type="predicted"/>
<feature type="compositionally biased region" description="Polar residues" evidence="1">
    <location>
        <begin position="239"/>
        <end position="255"/>
    </location>
</feature>
<dbReference type="CDD" id="cd17039">
    <property type="entry name" value="Ubl_ubiquitin_like"/>
    <property type="match status" value="2"/>
</dbReference>
<reference evidence="5" key="2">
    <citation type="submission" date="2019-11" db="UniProtKB">
        <authorList>
            <consortium name="WormBaseParasite"/>
        </authorList>
    </citation>
    <scope>IDENTIFICATION</scope>
</reference>
<feature type="domain" description="Ubiquitin-like" evidence="2">
    <location>
        <begin position="1"/>
        <end position="73"/>
    </location>
</feature>
<evidence type="ECO:0000313" key="3">
    <source>
        <dbReference type="EMBL" id="VDD81421.1"/>
    </source>
</evidence>
<dbReference type="Gene3D" id="3.10.20.90">
    <property type="entry name" value="Phosphatidylinositol 3-kinase Catalytic Subunit, Chain A, domain 1"/>
    <property type="match status" value="2"/>
</dbReference>
<keyword evidence="4" id="KW-1185">Reference proteome</keyword>
<dbReference type="PROSITE" id="PS50053">
    <property type="entry name" value="UBIQUITIN_2"/>
    <property type="match status" value="3"/>
</dbReference>
<evidence type="ECO:0000259" key="2">
    <source>
        <dbReference type="PROSITE" id="PS50053"/>
    </source>
</evidence>
<sequence>MLIEVEHLDSKILTLKVDNEISVENLKKAISQSIHIPTSYLTLASNGALLEDGFRFSPGHSDDTCKVLLFLRRGEKIKTNLEVDFGHGRVVLIAACMNWKVSELKQVLQNAIGGEPFDKKVFTFARYILEDDRTLEEYKLKEGSRITVFSYLEPQPTSEVDKDASIIRNGVEPQLSPKSDSKPSKPSDVPQKSVSTENFPQYKLSEEPVQTINKQSSVSPPHSSPQSRKSYLPMRTEETNSTLQVAPVSPSTAEQSPPWAIPVNRTVSQSPKDPNTSPITSEPQTLRSAFNEPKTITIPGGFRQSRQRSGFAKQLSTPLPSTNNDKMSINFTDGRRVITLELQASATVSEGLEALEAKLPASDKNQIYLFKGAVQMDGRHPLKHYGIVHGTTVSEVLYWELVRGGGGLMRVGRAPCPESDSLTPWRDDVGRGVEEWGWDNWVAGMRRATECLQMGAL</sequence>
<dbReference type="Proteomes" id="UP000267029">
    <property type="component" value="Unassembled WGS sequence"/>
</dbReference>
<dbReference type="AlphaFoldDB" id="A0A0R3UIY1"/>
<dbReference type="GO" id="GO:0070628">
    <property type="term" value="F:proteasome binding"/>
    <property type="evidence" value="ECO:0007669"/>
    <property type="project" value="TreeGrafter"/>
</dbReference>
<feature type="compositionally biased region" description="Polar residues" evidence="1">
    <location>
        <begin position="314"/>
        <end position="325"/>
    </location>
</feature>
<dbReference type="GO" id="GO:0005654">
    <property type="term" value="C:nucleoplasm"/>
    <property type="evidence" value="ECO:0007669"/>
    <property type="project" value="TreeGrafter"/>
</dbReference>
<reference evidence="3 4" key="1">
    <citation type="submission" date="2018-10" db="EMBL/GenBank/DDBJ databases">
        <authorList>
            <consortium name="Pathogen Informatics"/>
        </authorList>
    </citation>
    <scope>NUCLEOTIDE SEQUENCE [LARGE SCALE GENOMIC DNA]</scope>
</reference>
<feature type="region of interest" description="Disordered" evidence="1">
    <location>
        <begin position="172"/>
        <end position="325"/>
    </location>
</feature>
<feature type="domain" description="Ubiquitin-like" evidence="2">
    <location>
        <begin position="325"/>
        <end position="393"/>
    </location>
</feature>
<evidence type="ECO:0000313" key="5">
    <source>
        <dbReference type="WBParaSite" id="MCU_003840-RA"/>
    </source>
</evidence>
<protein>
    <submittedName>
        <fullName evidence="5">Ubiquitin-like domain-containing protein</fullName>
    </submittedName>
</protein>
<dbReference type="InterPro" id="IPR000626">
    <property type="entry name" value="Ubiquitin-like_dom"/>
</dbReference>
<dbReference type="GO" id="GO:0005829">
    <property type="term" value="C:cytosol"/>
    <property type="evidence" value="ECO:0007669"/>
    <property type="project" value="TreeGrafter"/>
</dbReference>
<name>A0A0R3UIY1_MESCO</name>
<dbReference type="GO" id="GO:0031593">
    <property type="term" value="F:polyubiquitin modification-dependent protein binding"/>
    <property type="evidence" value="ECO:0007669"/>
    <property type="project" value="TreeGrafter"/>
</dbReference>